<dbReference type="Proteomes" id="UP000242705">
    <property type="component" value="Unassembled WGS sequence"/>
</dbReference>
<sequence length="149" mass="15200">MPSPPRGPPNFSINVNGAEYQATETLQVTFPTLGRLADALQASGIANDVDVQDMFVSPVNSTYLAPTAAALTGGYQAAFANAQATAQMMAQADHLQLGQVVSVTEGNAASANGTCSAMNGCNPTPVGNPPQVGPNQELVTVTVTYDTGT</sequence>
<dbReference type="Gene3D" id="3.30.70.2970">
    <property type="entry name" value="Protein of unknown function (DUF541), domain 2"/>
    <property type="match status" value="1"/>
</dbReference>
<organism evidence="1 2">
    <name type="scientific">Sulfobacillus thermosulfidooxidans</name>
    <dbReference type="NCBI Taxonomy" id="28034"/>
    <lineage>
        <taxon>Bacteria</taxon>
        <taxon>Bacillati</taxon>
        <taxon>Bacillota</taxon>
        <taxon>Clostridia</taxon>
        <taxon>Eubacteriales</taxon>
        <taxon>Clostridiales Family XVII. Incertae Sedis</taxon>
        <taxon>Sulfobacillus</taxon>
    </lineage>
</organism>
<name>A0A2T2WK98_SULTH</name>
<accession>A0A2T2WK98</accession>
<evidence type="ECO:0000313" key="1">
    <source>
        <dbReference type="EMBL" id="PSR22669.1"/>
    </source>
</evidence>
<dbReference type="InterPro" id="IPR007497">
    <property type="entry name" value="SIMPL/DUF541"/>
</dbReference>
<dbReference type="Gene3D" id="3.30.110.170">
    <property type="entry name" value="Protein of unknown function (DUF541), domain 1"/>
    <property type="match status" value="1"/>
</dbReference>
<dbReference type="EMBL" id="PXYX01000081">
    <property type="protein sequence ID" value="PSR22669.1"/>
    <property type="molecule type" value="Genomic_DNA"/>
</dbReference>
<proteinExistence type="predicted"/>
<comment type="caution">
    <text evidence="1">The sequence shown here is derived from an EMBL/GenBank/DDBJ whole genome shotgun (WGS) entry which is preliminary data.</text>
</comment>
<reference evidence="1 2" key="1">
    <citation type="journal article" date="2014" name="BMC Genomics">
        <title>Comparison of environmental and isolate Sulfobacillus genomes reveals diverse carbon, sulfur, nitrogen, and hydrogen metabolisms.</title>
        <authorList>
            <person name="Justice N.B."/>
            <person name="Norman A."/>
            <person name="Brown C.T."/>
            <person name="Singh A."/>
            <person name="Thomas B.C."/>
            <person name="Banfield J.F."/>
        </authorList>
    </citation>
    <scope>NUCLEOTIDE SEQUENCE [LARGE SCALE GENOMIC DNA]</scope>
    <source>
        <strain evidence="1">AMDSBA5</strain>
    </source>
</reference>
<protein>
    <recommendedName>
        <fullName evidence="3">DUF541 domain-containing protein</fullName>
    </recommendedName>
</protein>
<dbReference type="AlphaFoldDB" id="A0A2T2WK98"/>
<evidence type="ECO:0008006" key="3">
    <source>
        <dbReference type="Google" id="ProtNLM"/>
    </source>
</evidence>
<gene>
    <name evidence="1" type="ORF">C7B47_16435</name>
</gene>
<dbReference type="Pfam" id="PF04402">
    <property type="entry name" value="SIMPL"/>
    <property type="match status" value="1"/>
</dbReference>
<evidence type="ECO:0000313" key="2">
    <source>
        <dbReference type="Proteomes" id="UP000242705"/>
    </source>
</evidence>